<dbReference type="PANTHER" id="PTHR43037:SF1">
    <property type="entry name" value="BLL1128 PROTEIN"/>
    <property type="match status" value="1"/>
</dbReference>
<feature type="chain" id="PRO_5024314331" description="Polyhydroxybutyrate depolymerase" evidence="3">
    <location>
        <begin position="26"/>
        <end position="297"/>
    </location>
</feature>
<dbReference type="EMBL" id="BLAE01000015">
    <property type="protein sequence ID" value="GES09412.1"/>
    <property type="molecule type" value="Genomic_DNA"/>
</dbReference>
<keyword evidence="5" id="KW-1185">Reference proteome</keyword>
<gene>
    <name evidence="4" type="primary">lpqP</name>
    <name evidence="4" type="ORF">Amac_030080</name>
</gene>
<dbReference type="InterPro" id="IPR050955">
    <property type="entry name" value="Plant_Biomass_Hydrol_Est"/>
</dbReference>
<sequence>MPRLARTLGALVLLAGAAACVPAEAGEAIPAGRSDHTIVVGGQTRTFHLYRPDSLPAAAPLVVMLHGGFGSGAQAEQDYGWDTMADTGRFVVAYPDGFGRAWNAGAGCCGRPGTQDVDDVAFIAAVVTRIRRDLPVDPSRVYAAGMSNGAMLAYRLACDTDLFAAIAPVAGTLLGPCPRPRPVSLLHIHGTADRRVPYDGSRGSGHVAIDGPPVPDLITRWRTAGSCGAATVRTEGPSTISTATCANGRAIELITVAGAGHQWPGGAGDRVLLDKPSDAFDATATIWSFFATHPRAA</sequence>
<name>A0A5M3WMW3_9ACTN</name>
<dbReference type="GO" id="GO:0016787">
    <property type="term" value="F:hydrolase activity"/>
    <property type="evidence" value="ECO:0007669"/>
    <property type="project" value="UniProtKB-KW"/>
</dbReference>
<evidence type="ECO:0008006" key="6">
    <source>
        <dbReference type="Google" id="ProtNLM"/>
    </source>
</evidence>
<keyword evidence="1 3" id="KW-0732">Signal</keyword>
<dbReference type="RefSeq" id="WP_155354948.1">
    <property type="nucleotide sequence ID" value="NZ_BAAAHL010000069.1"/>
</dbReference>
<dbReference type="InterPro" id="IPR029058">
    <property type="entry name" value="AB_hydrolase_fold"/>
</dbReference>
<dbReference type="SUPFAM" id="SSF53474">
    <property type="entry name" value="alpha/beta-Hydrolases"/>
    <property type="match status" value="1"/>
</dbReference>
<reference evidence="4 5" key="1">
    <citation type="submission" date="2019-10" db="EMBL/GenBank/DDBJ databases">
        <title>Whole genome shotgun sequence of Acrocarpospora macrocephala NBRC 16266.</title>
        <authorList>
            <person name="Ichikawa N."/>
            <person name="Kimura A."/>
            <person name="Kitahashi Y."/>
            <person name="Komaki H."/>
            <person name="Oguchi A."/>
        </authorList>
    </citation>
    <scope>NUCLEOTIDE SEQUENCE [LARGE SCALE GENOMIC DNA]</scope>
    <source>
        <strain evidence="4 5">NBRC 16266</strain>
    </source>
</reference>
<proteinExistence type="predicted"/>
<dbReference type="OrthoDB" id="9767239at2"/>
<evidence type="ECO:0000256" key="3">
    <source>
        <dbReference type="SAM" id="SignalP"/>
    </source>
</evidence>
<evidence type="ECO:0000313" key="5">
    <source>
        <dbReference type="Proteomes" id="UP000331127"/>
    </source>
</evidence>
<dbReference type="AlphaFoldDB" id="A0A5M3WMW3"/>
<dbReference type="PROSITE" id="PS51257">
    <property type="entry name" value="PROKAR_LIPOPROTEIN"/>
    <property type="match status" value="1"/>
</dbReference>
<dbReference type="Pfam" id="PF10503">
    <property type="entry name" value="Esterase_PHB"/>
    <property type="match status" value="1"/>
</dbReference>
<dbReference type="Proteomes" id="UP000331127">
    <property type="component" value="Unassembled WGS sequence"/>
</dbReference>
<organism evidence="4 5">
    <name type="scientific">Acrocarpospora macrocephala</name>
    <dbReference type="NCBI Taxonomy" id="150177"/>
    <lineage>
        <taxon>Bacteria</taxon>
        <taxon>Bacillati</taxon>
        <taxon>Actinomycetota</taxon>
        <taxon>Actinomycetes</taxon>
        <taxon>Streptosporangiales</taxon>
        <taxon>Streptosporangiaceae</taxon>
        <taxon>Acrocarpospora</taxon>
    </lineage>
</organism>
<keyword evidence="2" id="KW-0378">Hydrolase</keyword>
<evidence type="ECO:0000313" key="4">
    <source>
        <dbReference type="EMBL" id="GES09412.1"/>
    </source>
</evidence>
<dbReference type="GO" id="GO:0005576">
    <property type="term" value="C:extracellular region"/>
    <property type="evidence" value="ECO:0007669"/>
    <property type="project" value="InterPro"/>
</dbReference>
<dbReference type="Gene3D" id="3.40.50.1820">
    <property type="entry name" value="alpha/beta hydrolase"/>
    <property type="match status" value="1"/>
</dbReference>
<comment type="caution">
    <text evidence="4">The sequence shown here is derived from an EMBL/GenBank/DDBJ whole genome shotgun (WGS) entry which is preliminary data.</text>
</comment>
<accession>A0A5M3WMW3</accession>
<evidence type="ECO:0000256" key="2">
    <source>
        <dbReference type="ARBA" id="ARBA00022801"/>
    </source>
</evidence>
<dbReference type="PANTHER" id="PTHR43037">
    <property type="entry name" value="UNNAMED PRODUCT-RELATED"/>
    <property type="match status" value="1"/>
</dbReference>
<dbReference type="InterPro" id="IPR010126">
    <property type="entry name" value="Esterase_phb"/>
</dbReference>
<protein>
    <recommendedName>
        <fullName evidence="6">Polyhydroxybutyrate depolymerase</fullName>
    </recommendedName>
</protein>
<feature type="signal peptide" evidence="3">
    <location>
        <begin position="1"/>
        <end position="25"/>
    </location>
</feature>
<evidence type="ECO:0000256" key="1">
    <source>
        <dbReference type="ARBA" id="ARBA00022729"/>
    </source>
</evidence>